<reference evidence="8 9" key="1">
    <citation type="submission" date="2018-06" db="EMBL/GenBank/DDBJ databases">
        <authorList>
            <person name="Strepis N."/>
        </authorList>
    </citation>
    <scope>NUCLEOTIDE SEQUENCE [LARGE SCALE GENOMIC DNA]</scope>
    <source>
        <strain evidence="8">LUCI</strain>
    </source>
</reference>
<dbReference type="Gene3D" id="3.90.400.10">
    <property type="entry name" value="Oligo-1,6-glucosidase, Domain 2"/>
    <property type="match status" value="1"/>
</dbReference>
<dbReference type="InterPro" id="IPR017853">
    <property type="entry name" value="GH"/>
</dbReference>
<dbReference type="OrthoDB" id="9805159at2"/>
<dbReference type="GO" id="GO:0005993">
    <property type="term" value="P:trehalose catabolic process"/>
    <property type="evidence" value="ECO:0007669"/>
    <property type="project" value="InterPro"/>
</dbReference>
<dbReference type="NCBIfam" id="TIGR02403">
    <property type="entry name" value="trehalose_treC"/>
    <property type="match status" value="1"/>
</dbReference>
<dbReference type="EC" id="3.2.1.93" evidence="6"/>
<dbReference type="CDD" id="cd11333">
    <property type="entry name" value="AmyAc_SI_OligoGlu_DGase"/>
    <property type="match status" value="1"/>
</dbReference>
<keyword evidence="3" id="KW-0963">Cytoplasm</keyword>
<comment type="similarity">
    <text evidence="2">Belongs to the glycosyl hydrolase 13 family.</text>
</comment>
<protein>
    <recommendedName>
        <fullName evidence="6">Alpha,alpha-phosphotrehalase</fullName>
        <ecNumber evidence="6">3.2.1.93</ecNumber>
    </recommendedName>
</protein>
<dbReference type="InterPro" id="IPR013780">
    <property type="entry name" value="Glyco_hydro_b"/>
</dbReference>
<evidence type="ECO:0000256" key="2">
    <source>
        <dbReference type="ARBA" id="ARBA00008061"/>
    </source>
</evidence>
<dbReference type="Pfam" id="PF23915">
    <property type="entry name" value="SusG_C"/>
    <property type="match status" value="1"/>
</dbReference>
<evidence type="ECO:0000259" key="7">
    <source>
        <dbReference type="SMART" id="SM00642"/>
    </source>
</evidence>
<dbReference type="PANTHER" id="PTHR10357:SF217">
    <property type="entry name" value="TREHALOSE-6-PHOSPHATE HYDROLASE"/>
    <property type="match status" value="1"/>
</dbReference>
<gene>
    <name evidence="8" type="ORF">LUCI_0670</name>
</gene>
<dbReference type="Pfam" id="PF00128">
    <property type="entry name" value="Alpha-amylase"/>
    <property type="match status" value="1"/>
</dbReference>
<evidence type="ECO:0000256" key="3">
    <source>
        <dbReference type="ARBA" id="ARBA00022490"/>
    </source>
</evidence>
<dbReference type="InterPro" id="IPR056300">
    <property type="entry name" value="SusG-like_C"/>
</dbReference>
<evidence type="ECO:0000256" key="4">
    <source>
        <dbReference type="ARBA" id="ARBA00022801"/>
    </source>
</evidence>
<evidence type="ECO:0000256" key="1">
    <source>
        <dbReference type="ARBA" id="ARBA00004496"/>
    </source>
</evidence>
<comment type="subcellular location">
    <subcellularLocation>
        <location evidence="1">Cytoplasm</location>
    </subcellularLocation>
</comment>
<dbReference type="InterPro" id="IPR012769">
    <property type="entry name" value="Trehalose_TreC"/>
</dbReference>
<dbReference type="Proteomes" id="UP000277811">
    <property type="component" value="Unassembled WGS sequence"/>
</dbReference>
<dbReference type="FunFam" id="3.90.400.10:FF:000002">
    <property type="entry name" value="Sucrose isomerase"/>
    <property type="match status" value="1"/>
</dbReference>
<dbReference type="PANTHER" id="PTHR10357">
    <property type="entry name" value="ALPHA-AMYLASE FAMILY MEMBER"/>
    <property type="match status" value="1"/>
</dbReference>
<dbReference type="AlphaFoldDB" id="A0A498R3S4"/>
<keyword evidence="9" id="KW-1185">Reference proteome</keyword>
<accession>A0A498R3S4</accession>
<dbReference type="InterPro" id="IPR045857">
    <property type="entry name" value="O16G_dom_2"/>
</dbReference>
<evidence type="ECO:0000256" key="6">
    <source>
        <dbReference type="NCBIfam" id="TIGR02403"/>
    </source>
</evidence>
<organism evidence="8 9">
    <name type="scientific">Lucifera butyrica</name>
    <dbReference type="NCBI Taxonomy" id="1351585"/>
    <lineage>
        <taxon>Bacteria</taxon>
        <taxon>Bacillati</taxon>
        <taxon>Bacillota</taxon>
        <taxon>Negativicutes</taxon>
        <taxon>Veillonellales</taxon>
        <taxon>Veillonellaceae</taxon>
        <taxon>Lucifera</taxon>
    </lineage>
</organism>
<evidence type="ECO:0000313" key="8">
    <source>
        <dbReference type="EMBL" id="VBB05460.1"/>
    </source>
</evidence>
<sequence>MKNLKEEDWRQSVIYQIYPRSFKSHSNRPAGDLRGIIEKLDYLEFLGIDYIWLTPVYKSPQRDNGYDVSDYYQLDESYGTVADWEELAAEAKRRRIGIIMDIVVNHTSTEHAWFQEAARSRNSACRDFYIWRDRPNNWVSKFGGPAWQYDAATGQYYLHLFDRTQADLNWENPAVREKVYEMMRFWVNKGVSGFRLDVINLISKDREFPDDPDGDGRRFYTDGPRVHDYLQEMHRAVFTSADVLTVGEMSSSSLEHCARYSCPERRELNMTFSFHHLKVDYPQGEKWVKADFDFLALKQILSDWQTGMHREGGWNALFWCNHDQPRVVSRFGDDGRYRVVSAKMLATALHMLQGTPYIYQGEEIGMTNPGFSSIEKYRDVETLQAYAAKIKAGLDPAAVMAAIGQKSRDNARTPMQWDDSPYAGFSAVEPWIAVAPNYKEINVKKSLQDLESVFYHYQRLIELRKTYPVVTEGEYELLLAGHPAVWAYLRKGQGEILLVVNNFFPYAAAVSLPAHAVPDNWQREVLISNYPAMALKSRSLALKPYESVVYRFWQNGA</sequence>
<dbReference type="SUPFAM" id="SSF51011">
    <property type="entry name" value="Glycosyl hydrolase domain"/>
    <property type="match status" value="1"/>
</dbReference>
<dbReference type="EMBL" id="UPPP01000056">
    <property type="protein sequence ID" value="VBB05460.1"/>
    <property type="molecule type" value="Genomic_DNA"/>
</dbReference>
<dbReference type="GO" id="GO:0005737">
    <property type="term" value="C:cytoplasm"/>
    <property type="evidence" value="ECO:0007669"/>
    <property type="project" value="UniProtKB-SubCell"/>
</dbReference>
<keyword evidence="5" id="KW-0326">Glycosidase</keyword>
<dbReference type="FunFam" id="2.60.40.1180:FF:000007">
    <property type="entry name" value="Sucrose isomerase"/>
    <property type="match status" value="1"/>
</dbReference>
<evidence type="ECO:0000313" key="9">
    <source>
        <dbReference type="Proteomes" id="UP000277811"/>
    </source>
</evidence>
<keyword evidence="4 8" id="KW-0378">Hydrolase</keyword>
<dbReference type="GO" id="GO:0004556">
    <property type="term" value="F:alpha-amylase activity"/>
    <property type="evidence" value="ECO:0007669"/>
    <property type="project" value="TreeGrafter"/>
</dbReference>
<dbReference type="SMART" id="SM00642">
    <property type="entry name" value="Aamy"/>
    <property type="match status" value="1"/>
</dbReference>
<dbReference type="NCBIfam" id="NF008183">
    <property type="entry name" value="PRK10933.1"/>
    <property type="match status" value="1"/>
</dbReference>
<feature type="domain" description="Glycosyl hydrolase family 13 catalytic" evidence="7">
    <location>
        <begin position="16"/>
        <end position="412"/>
    </location>
</feature>
<name>A0A498R3S4_9FIRM</name>
<dbReference type="Gene3D" id="3.20.20.80">
    <property type="entry name" value="Glycosidases"/>
    <property type="match status" value="1"/>
</dbReference>
<dbReference type="Gene3D" id="2.60.40.1180">
    <property type="entry name" value="Golgi alpha-mannosidase II"/>
    <property type="match status" value="1"/>
</dbReference>
<dbReference type="SUPFAM" id="SSF51445">
    <property type="entry name" value="(Trans)glycosidases"/>
    <property type="match status" value="1"/>
</dbReference>
<evidence type="ECO:0000256" key="5">
    <source>
        <dbReference type="ARBA" id="ARBA00023295"/>
    </source>
</evidence>
<dbReference type="InterPro" id="IPR006047">
    <property type="entry name" value="GH13_cat_dom"/>
</dbReference>
<dbReference type="RefSeq" id="WP_122626451.1">
    <property type="nucleotide sequence ID" value="NZ_UPPP01000056.1"/>
</dbReference>
<proteinExistence type="inferred from homology"/>
<dbReference type="FunFam" id="3.20.20.80:FF:000014">
    <property type="entry name" value="Alpha,alpha-phosphotrehalase"/>
    <property type="match status" value="1"/>
</dbReference>
<dbReference type="GO" id="GO:0008788">
    <property type="term" value="F:alpha,alpha-phosphotrehalase activity"/>
    <property type="evidence" value="ECO:0007669"/>
    <property type="project" value="UniProtKB-UniRule"/>
</dbReference>